<dbReference type="InterPro" id="IPR004593">
    <property type="entry name" value="SbcD"/>
</dbReference>
<organism evidence="10 11">
    <name type="scientific">Candidatus Gallitreponema excrementavium</name>
    <dbReference type="NCBI Taxonomy" id="2840840"/>
    <lineage>
        <taxon>Bacteria</taxon>
        <taxon>Pseudomonadati</taxon>
        <taxon>Spirochaetota</taxon>
        <taxon>Spirochaetia</taxon>
        <taxon>Spirochaetales</taxon>
        <taxon>Candidatus Gallitreponema</taxon>
    </lineage>
</organism>
<comment type="caution">
    <text evidence="10">The sequence shown here is derived from an EMBL/GenBank/DDBJ whole genome shotgun (WGS) entry which is preliminary data.</text>
</comment>
<keyword evidence="7" id="KW-0233">DNA recombination</keyword>
<keyword evidence="5 7" id="KW-0378">Hydrolase</keyword>
<gene>
    <name evidence="7 10" type="primary">sbcD</name>
    <name evidence="10" type="ORF">IAA81_06545</name>
</gene>
<evidence type="ECO:0000256" key="7">
    <source>
        <dbReference type="RuleBase" id="RU363069"/>
    </source>
</evidence>
<feature type="domain" description="Calcineurin-like phosphoesterase" evidence="8">
    <location>
        <begin position="1"/>
        <end position="227"/>
    </location>
</feature>
<protein>
    <recommendedName>
        <fullName evidence="3 7">Nuclease SbcCD subunit D</fullName>
    </recommendedName>
</protein>
<dbReference type="EMBL" id="JADIMM010000080">
    <property type="protein sequence ID" value="MBO8457871.1"/>
    <property type="molecule type" value="Genomic_DNA"/>
</dbReference>
<evidence type="ECO:0000256" key="2">
    <source>
        <dbReference type="ARBA" id="ARBA00011322"/>
    </source>
</evidence>
<proteinExistence type="inferred from homology"/>
<reference evidence="10" key="2">
    <citation type="journal article" date="2021" name="PeerJ">
        <title>Extensive microbial diversity within the chicken gut microbiome revealed by metagenomics and culture.</title>
        <authorList>
            <person name="Gilroy R."/>
            <person name="Ravi A."/>
            <person name="Getino M."/>
            <person name="Pursley I."/>
            <person name="Horton D.L."/>
            <person name="Alikhan N.F."/>
            <person name="Baker D."/>
            <person name="Gharbi K."/>
            <person name="Hall N."/>
            <person name="Watson M."/>
            <person name="Adriaenssens E.M."/>
            <person name="Foster-Nyarko E."/>
            <person name="Jarju S."/>
            <person name="Secka A."/>
            <person name="Antonio M."/>
            <person name="Oren A."/>
            <person name="Chaudhuri R.R."/>
            <person name="La Ragione R."/>
            <person name="Hildebrand F."/>
            <person name="Pallen M.J."/>
        </authorList>
    </citation>
    <scope>NUCLEOTIDE SEQUENCE</scope>
    <source>
        <strain evidence="10">10532</strain>
    </source>
</reference>
<evidence type="ECO:0000313" key="11">
    <source>
        <dbReference type="Proteomes" id="UP000823638"/>
    </source>
</evidence>
<dbReference type="InterPro" id="IPR041796">
    <property type="entry name" value="Mre11_N"/>
</dbReference>
<dbReference type="GO" id="GO:0008408">
    <property type="term" value="F:3'-5' exonuclease activity"/>
    <property type="evidence" value="ECO:0007669"/>
    <property type="project" value="InterPro"/>
</dbReference>
<evidence type="ECO:0000256" key="6">
    <source>
        <dbReference type="ARBA" id="ARBA00022839"/>
    </source>
</evidence>
<name>A0A9D9HQC6_9SPIR</name>
<feature type="domain" description="Nuclease SbcCD subunit D C-terminal" evidence="9">
    <location>
        <begin position="279"/>
        <end position="362"/>
    </location>
</feature>
<dbReference type="SUPFAM" id="SSF56300">
    <property type="entry name" value="Metallo-dependent phosphatases"/>
    <property type="match status" value="1"/>
</dbReference>
<evidence type="ECO:0000256" key="1">
    <source>
        <dbReference type="ARBA" id="ARBA00010555"/>
    </source>
</evidence>
<comment type="subunit">
    <text evidence="2 7">Heterodimer of SbcC and SbcD.</text>
</comment>
<evidence type="ECO:0000256" key="5">
    <source>
        <dbReference type="ARBA" id="ARBA00022801"/>
    </source>
</evidence>
<dbReference type="GO" id="GO:0004519">
    <property type="term" value="F:endonuclease activity"/>
    <property type="evidence" value="ECO:0007669"/>
    <property type="project" value="UniProtKB-KW"/>
</dbReference>
<evidence type="ECO:0000259" key="9">
    <source>
        <dbReference type="Pfam" id="PF12320"/>
    </source>
</evidence>
<dbReference type="CDD" id="cd00840">
    <property type="entry name" value="MPP_Mre11_N"/>
    <property type="match status" value="1"/>
</dbReference>
<keyword evidence="6 7" id="KW-0269">Exonuclease</keyword>
<dbReference type="NCBIfam" id="TIGR00619">
    <property type="entry name" value="sbcd"/>
    <property type="match status" value="1"/>
</dbReference>
<reference evidence="10" key="1">
    <citation type="submission" date="2020-10" db="EMBL/GenBank/DDBJ databases">
        <authorList>
            <person name="Gilroy R."/>
        </authorList>
    </citation>
    <scope>NUCLEOTIDE SEQUENCE</scope>
    <source>
        <strain evidence="10">10532</strain>
    </source>
</reference>
<dbReference type="InterPro" id="IPR029052">
    <property type="entry name" value="Metallo-depent_PP-like"/>
</dbReference>
<evidence type="ECO:0000256" key="3">
    <source>
        <dbReference type="ARBA" id="ARBA00013365"/>
    </source>
</evidence>
<comment type="function">
    <text evidence="7">SbcCD cleaves DNA hairpin structures. These structures can inhibit DNA replication and are intermediates in certain DNA recombination reactions. The complex acts as a 3'-&gt;5' double strand exonuclease that can open hairpins. It also has a 5' single-strand endonuclease activity.</text>
</comment>
<comment type="similarity">
    <text evidence="1 7">Belongs to the SbcD family.</text>
</comment>
<sequence>MLILHTSDFHIGRTLYDKPLLEDQKYILKQIIQELENPAGMEEGSKYDVLIIAGDIYDRSLPSQEAVELFSNFLEEIYTRLPELEIMIIPGNHDSSSRLAYLSRILKKLKIHIVSDIKDSITPVLVEKNGEKVQFFLLPYLYGKNFDFTFPRLEDTLFPPGQEQMVQTCINAITGKMDKKIPSVLAAHLYTLGGEQSQSERGTLGDTEFVARDFSKDFTYTALGHLHKTQKITGSCFYSGSPLQYSFDEAPEKNIIRVKIEPKTKKTEPEIQLVPLNPLRKLKKLQGKFSDFMTGNKFKTYKDQYLEITLEDRGIVENPMLLLKPRFPNLLSIRQKALEPEQDRQKNEKQANTEYLKLSQEERILNDYEKFLRDIYQNESEEFFAEKEKEKNYLGKLLEELKNETG</sequence>
<dbReference type="InterPro" id="IPR026843">
    <property type="entry name" value="SbcD_C"/>
</dbReference>
<dbReference type="GO" id="GO:0006310">
    <property type="term" value="P:DNA recombination"/>
    <property type="evidence" value="ECO:0007669"/>
    <property type="project" value="UniProtKB-KW"/>
</dbReference>
<dbReference type="Pfam" id="PF00149">
    <property type="entry name" value="Metallophos"/>
    <property type="match status" value="1"/>
</dbReference>
<dbReference type="GO" id="GO:0006260">
    <property type="term" value="P:DNA replication"/>
    <property type="evidence" value="ECO:0007669"/>
    <property type="project" value="UniProtKB-KW"/>
</dbReference>
<evidence type="ECO:0000313" key="10">
    <source>
        <dbReference type="EMBL" id="MBO8457871.1"/>
    </source>
</evidence>
<dbReference type="InterPro" id="IPR004843">
    <property type="entry name" value="Calcineurin-like_PHP"/>
</dbReference>
<dbReference type="PANTHER" id="PTHR30337">
    <property type="entry name" value="COMPONENT OF ATP-DEPENDENT DSDNA EXONUCLEASE"/>
    <property type="match status" value="1"/>
</dbReference>
<evidence type="ECO:0000256" key="4">
    <source>
        <dbReference type="ARBA" id="ARBA00022722"/>
    </source>
</evidence>
<keyword evidence="7" id="KW-0235">DNA replication</keyword>
<accession>A0A9D9HQC6</accession>
<dbReference type="Pfam" id="PF12320">
    <property type="entry name" value="SbcD_C"/>
    <property type="match status" value="1"/>
</dbReference>
<dbReference type="InterPro" id="IPR050535">
    <property type="entry name" value="DNA_Repair-Maintenance_Comp"/>
</dbReference>
<dbReference type="Gene3D" id="3.60.21.10">
    <property type="match status" value="1"/>
</dbReference>
<keyword evidence="4 7" id="KW-0540">Nuclease</keyword>
<dbReference type="PANTHER" id="PTHR30337:SF0">
    <property type="entry name" value="NUCLEASE SBCCD SUBUNIT D"/>
    <property type="match status" value="1"/>
</dbReference>
<keyword evidence="7" id="KW-0255">Endonuclease</keyword>
<dbReference type="Proteomes" id="UP000823638">
    <property type="component" value="Unassembled WGS sequence"/>
</dbReference>
<evidence type="ECO:0000259" key="8">
    <source>
        <dbReference type="Pfam" id="PF00149"/>
    </source>
</evidence>
<dbReference type="AlphaFoldDB" id="A0A9D9HQC6"/>